<dbReference type="STRING" id="445710.ATSB10_01180"/>
<accession>A0A160MY96</accession>
<gene>
    <name evidence="2" type="ORF">ATSB10_01180</name>
</gene>
<dbReference type="AlphaFoldDB" id="A0A160MY96"/>
<organism evidence="2 3">
    <name type="scientific">Dyella thiooxydans</name>
    <dbReference type="NCBI Taxonomy" id="445710"/>
    <lineage>
        <taxon>Bacteria</taxon>
        <taxon>Pseudomonadati</taxon>
        <taxon>Pseudomonadota</taxon>
        <taxon>Gammaproteobacteria</taxon>
        <taxon>Lysobacterales</taxon>
        <taxon>Rhodanobacteraceae</taxon>
        <taxon>Dyella</taxon>
    </lineage>
</organism>
<evidence type="ECO:0000313" key="3">
    <source>
        <dbReference type="Proteomes" id="UP000077255"/>
    </source>
</evidence>
<name>A0A160MY96_9GAMM</name>
<dbReference type="Proteomes" id="UP000077255">
    <property type="component" value="Chromosome"/>
</dbReference>
<feature type="region of interest" description="Disordered" evidence="1">
    <location>
        <begin position="1"/>
        <end position="123"/>
    </location>
</feature>
<reference evidence="2 3" key="1">
    <citation type="submission" date="2016-02" db="EMBL/GenBank/DDBJ databases">
        <title>Complete genome sequencing and analysis of ATSB10, Dyella thiooxydans isolated from rhizosphere soil of sunflower (Helianthus annuus L.).</title>
        <authorList>
            <person name="Lee Y."/>
            <person name="Hwangbo K."/>
            <person name="Chung H."/>
            <person name="Yoo J."/>
            <person name="Kim K.Y."/>
            <person name="Sa T.M."/>
            <person name="Um Y."/>
            <person name="Madhaiyan M."/>
        </authorList>
    </citation>
    <scope>NUCLEOTIDE SEQUENCE [LARGE SCALE GENOMIC DNA]</scope>
    <source>
        <strain evidence="2 3">ATSB10</strain>
    </source>
</reference>
<dbReference type="KEGG" id="dtx:ATSB10_01180"/>
<dbReference type="EMBL" id="CP014841">
    <property type="protein sequence ID" value="AND67572.1"/>
    <property type="molecule type" value="Genomic_DNA"/>
</dbReference>
<sequence length="150" mass="16582">MFAAPGLQVRTHRELPSRSGRRRAWTEGKSRRGWAPVGRGDRLGQPATPSGEANGEVGFAGTHQRRETERPRQQRRHSLRSRIRRRYTVTRPATCDRPERASRRARRAARRGSPGKSASTTQPACGCAAPYIARCLGVAGWAAIETTLLA</sequence>
<keyword evidence="3" id="KW-1185">Reference proteome</keyword>
<protein>
    <submittedName>
        <fullName evidence="2">Uncharacterized protein</fullName>
    </submittedName>
</protein>
<evidence type="ECO:0000256" key="1">
    <source>
        <dbReference type="SAM" id="MobiDB-lite"/>
    </source>
</evidence>
<proteinExistence type="predicted"/>
<feature type="compositionally biased region" description="Basic residues" evidence="1">
    <location>
        <begin position="73"/>
        <end position="88"/>
    </location>
</feature>
<evidence type="ECO:0000313" key="2">
    <source>
        <dbReference type="EMBL" id="AND67572.1"/>
    </source>
</evidence>